<dbReference type="Proteomes" id="UP000323221">
    <property type="component" value="Unassembled WGS sequence"/>
</dbReference>
<dbReference type="PROSITE" id="PS50928">
    <property type="entry name" value="ABC_TM1"/>
    <property type="match status" value="1"/>
</dbReference>
<dbReference type="EMBL" id="VOIR01000012">
    <property type="protein sequence ID" value="KAA6434977.1"/>
    <property type="molecule type" value="Genomic_DNA"/>
</dbReference>
<dbReference type="InterPro" id="IPR051393">
    <property type="entry name" value="ABC_transporter_permease"/>
</dbReference>
<feature type="transmembrane region" description="Helical" evidence="7">
    <location>
        <begin position="113"/>
        <end position="134"/>
    </location>
</feature>
<dbReference type="OrthoDB" id="4053402at2"/>
<dbReference type="Pfam" id="PF00528">
    <property type="entry name" value="BPD_transp_1"/>
    <property type="match status" value="1"/>
</dbReference>
<dbReference type="PANTHER" id="PTHR30193">
    <property type="entry name" value="ABC TRANSPORTER PERMEASE PROTEIN"/>
    <property type="match status" value="1"/>
</dbReference>
<keyword evidence="6 7" id="KW-0472">Membrane</keyword>
<dbReference type="SUPFAM" id="SSF161098">
    <property type="entry name" value="MetI-like"/>
    <property type="match status" value="1"/>
</dbReference>
<name>A0A5M8QG14_9MICO</name>
<evidence type="ECO:0000256" key="7">
    <source>
        <dbReference type="RuleBase" id="RU363032"/>
    </source>
</evidence>
<dbReference type="InterPro" id="IPR000515">
    <property type="entry name" value="MetI-like"/>
</dbReference>
<evidence type="ECO:0000256" key="1">
    <source>
        <dbReference type="ARBA" id="ARBA00004651"/>
    </source>
</evidence>
<comment type="similarity">
    <text evidence="7">Belongs to the binding-protein-dependent transport system permease family.</text>
</comment>
<dbReference type="GO" id="GO:0005886">
    <property type="term" value="C:plasma membrane"/>
    <property type="evidence" value="ECO:0007669"/>
    <property type="project" value="UniProtKB-SubCell"/>
</dbReference>
<comment type="caution">
    <text evidence="10">The sequence shown here is derived from an EMBL/GenBank/DDBJ whole genome shotgun (WGS) entry which is preliminary data.</text>
</comment>
<feature type="region of interest" description="Disordered" evidence="8">
    <location>
        <begin position="1"/>
        <end position="37"/>
    </location>
</feature>
<organism evidence="10 11">
    <name type="scientific">Agrococcus sediminis</name>
    <dbReference type="NCBI Taxonomy" id="2599924"/>
    <lineage>
        <taxon>Bacteria</taxon>
        <taxon>Bacillati</taxon>
        <taxon>Actinomycetota</taxon>
        <taxon>Actinomycetes</taxon>
        <taxon>Micrococcales</taxon>
        <taxon>Microbacteriaceae</taxon>
        <taxon>Agrococcus</taxon>
    </lineage>
</organism>
<dbReference type="InterPro" id="IPR035906">
    <property type="entry name" value="MetI-like_sf"/>
</dbReference>
<feature type="compositionally biased region" description="Basic and acidic residues" evidence="8">
    <location>
        <begin position="14"/>
        <end position="26"/>
    </location>
</feature>
<gene>
    <name evidence="10" type="ORF">FQ330_04225</name>
</gene>
<evidence type="ECO:0000313" key="11">
    <source>
        <dbReference type="Proteomes" id="UP000323221"/>
    </source>
</evidence>
<feature type="transmembrane region" description="Helical" evidence="7">
    <location>
        <begin position="199"/>
        <end position="219"/>
    </location>
</feature>
<feature type="transmembrane region" description="Helical" evidence="7">
    <location>
        <begin position="49"/>
        <end position="75"/>
    </location>
</feature>
<evidence type="ECO:0000256" key="6">
    <source>
        <dbReference type="ARBA" id="ARBA00023136"/>
    </source>
</evidence>
<keyword evidence="2 7" id="KW-0813">Transport</keyword>
<dbReference type="CDD" id="cd06261">
    <property type="entry name" value="TM_PBP2"/>
    <property type="match status" value="1"/>
</dbReference>
<evidence type="ECO:0000313" key="10">
    <source>
        <dbReference type="EMBL" id="KAA6434977.1"/>
    </source>
</evidence>
<keyword evidence="11" id="KW-1185">Reference proteome</keyword>
<accession>A0A5M8QG14</accession>
<evidence type="ECO:0000256" key="5">
    <source>
        <dbReference type="ARBA" id="ARBA00022989"/>
    </source>
</evidence>
<reference evidence="10 11" key="1">
    <citation type="submission" date="2019-08" db="EMBL/GenBank/DDBJ databases">
        <title>Agrococcus lahaulensis sp. nov., isolated from a cold desert of the Indian Himalayas.</title>
        <authorList>
            <person name="Qu J.H."/>
        </authorList>
    </citation>
    <scope>NUCLEOTIDE SEQUENCE [LARGE SCALE GENOMIC DNA]</scope>
    <source>
        <strain evidence="10 11">NS18</strain>
    </source>
</reference>
<keyword evidence="3" id="KW-1003">Cell membrane</keyword>
<keyword evidence="4 7" id="KW-0812">Transmembrane</keyword>
<evidence type="ECO:0000256" key="8">
    <source>
        <dbReference type="SAM" id="MobiDB-lite"/>
    </source>
</evidence>
<evidence type="ECO:0000259" key="9">
    <source>
        <dbReference type="PROSITE" id="PS50928"/>
    </source>
</evidence>
<keyword evidence="5 7" id="KW-1133">Transmembrane helix</keyword>
<feature type="transmembrane region" description="Helical" evidence="7">
    <location>
        <begin position="240"/>
        <end position="267"/>
    </location>
</feature>
<dbReference type="GO" id="GO:0055085">
    <property type="term" value="P:transmembrane transport"/>
    <property type="evidence" value="ECO:0007669"/>
    <property type="project" value="InterPro"/>
</dbReference>
<feature type="domain" description="ABC transmembrane type-1" evidence="9">
    <location>
        <begin position="109"/>
        <end position="324"/>
    </location>
</feature>
<sequence length="340" mass="37607">MPRSDSCASRRSGVHREERPARDARSEGGTVSTTTAKPRMTKLQRREAIAGYLFISPWIVGFLVFTLGAMVYSLVISFSHYQLATDTARPAGFSNYQALVEDPKVMTALANTLYYAVLAVPLEVLLALGLALLLNSQRRGAGLFRTIFYLPKMTPVVATASVFLLLLNGSQGAINRGLAAIGIDGPQWLLDPAWIKPSIVLMTLWGVAGTMVIFLAALQNVPTDLYEAASLDGAGAFRRFWNVTLPMISPAIFFNVLVLTIAAFQIFDQAFLLFHRDTVQGSSDASLFYAIYLFQQAFRQFNFGFAAAMAWLLFLIILVISLIQMRVGNRFVYYESEEAR</sequence>
<comment type="subcellular location">
    <subcellularLocation>
        <location evidence="1 7">Cell membrane</location>
        <topology evidence="1 7">Multi-pass membrane protein</topology>
    </subcellularLocation>
</comment>
<protein>
    <submittedName>
        <fullName evidence="10">Sugar ABC transporter permease</fullName>
    </submittedName>
</protein>
<dbReference type="AlphaFoldDB" id="A0A5M8QG14"/>
<evidence type="ECO:0000256" key="2">
    <source>
        <dbReference type="ARBA" id="ARBA00022448"/>
    </source>
</evidence>
<proteinExistence type="inferred from homology"/>
<feature type="transmembrane region" description="Helical" evidence="7">
    <location>
        <begin position="146"/>
        <end position="167"/>
    </location>
</feature>
<evidence type="ECO:0000256" key="3">
    <source>
        <dbReference type="ARBA" id="ARBA00022475"/>
    </source>
</evidence>
<dbReference type="PANTHER" id="PTHR30193:SF1">
    <property type="entry name" value="ABC TRANSPORTER PERMEASE PROTEIN YESP-RELATED"/>
    <property type="match status" value="1"/>
</dbReference>
<evidence type="ECO:0000256" key="4">
    <source>
        <dbReference type="ARBA" id="ARBA00022692"/>
    </source>
</evidence>
<feature type="transmembrane region" description="Helical" evidence="7">
    <location>
        <begin position="303"/>
        <end position="323"/>
    </location>
</feature>
<dbReference type="Gene3D" id="1.10.3720.10">
    <property type="entry name" value="MetI-like"/>
    <property type="match status" value="1"/>
</dbReference>